<organism evidence="2 3">
    <name type="scientific">Hevea brasiliensis</name>
    <name type="common">Para rubber tree</name>
    <name type="synonym">Siphonia brasiliensis</name>
    <dbReference type="NCBI Taxonomy" id="3981"/>
    <lineage>
        <taxon>Eukaryota</taxon>
        <taxon>Viridiplantae</taxon>
        <taxon>Streptophyta</taxon>
        <taxon>Embryophyta</taxon>
        <taxon>Tracheophyta</taxon>
        <taxon>Spermatophyta</taxon>
        <taxon>Magnoliopsida</taxon>
        <taxon>eudicotyledons</taxon>
        <taxon>Gunneridae</taxon>
        <taxon>Pentapetalae</taxon>
        <taxon>rosids</taxon>
        <taxon>fabids</taxon>
        <taxon>Malpighiales</taxon>
        <taxon>Euphorbiaceae</taxon>
        <taxon>Crotonoideae</taxon>
        <taxon>Micrandreae</taxon>
        <taxon>Hevea</taxon>
    </lineage>
</organism>
<evidence type="ECO:0000313" key="3">
    <source>
        <dbReference type="Proteomes" id="UP000467840"/>
    </source>
</evidence>
<feature type="region of interest" description="Disordered" evidence="1">
    <location>
        <begin position="18"/>
        <end position="66"/>
    </location>
</feature>
<gene>
    <name evidence="2" type="ORF">GH714_021147</name>
</gene>
<proteinExistence type="predicted"/>
<keyword evidence="3" id="KW-1185">Reference proteome</keyword>
<name>A0A6A6LCT8_HEVBR</name>
<dbReference type="Proteomes" id="UP000467840">
    <property type="component" value="Chromosome 1"/>
</dbReference>
<feature type="compositionally biased region" description="Acidic residues" evidence="1">
    <location>
        <begin position="20"/>
        <end position="32"/>
    </location>
</feature>
<evidence type="ECO:0000256" key="1">
    <source>
        <dbReference type="SAM" id="MobiDB-lite"/>
    </source>
</evidence>
<sequence>MNMNMYIPEAPIEVQINDAPVEDNESSDDEDVAYVPVDNESNDDEDVEYVPVDDNGGKKSSDKSLVSDCQSNDEEFLSGLAKTIKELVPNAEHRNCAKHIYANWKKIHKGEEFKKLFWKAAYATNEAQFKKHSNAIKDIDSKAYDDFMKQDPTTFCKAFIRTWPKCDGVTSNLA</sequence>
<dbReference type="PANTHER" id="PTHR31973:SF187">
    <property type="entry name" value="MUTATOR TRANSPOSASE MUDRA PROTEIN"/>
    <property type="match status" value="1"/>
</dbReference>
<evidence type="ECO:0000313" key="2">
    <source>
        <dbReference type="EMBL" id="KAF2298275.1"/>
    </source>
</evidence>
<evidence type="ECO:0008006" key="4">
    <source>
        <dbReference type="Google" id="ProtNLM"/>
    </source>
</evidence>
<dbReference type="AlphaFoldDB" id="A0A6A6LCT8"/>
<dbReference type="PANTHER" id="PTHR31973">
    <property type="entry name" value="POLYPROTEIN, PUTATIVE-RELATED"/>
    <property type="match status" value="1"/>
</dbReference>
<comment type="caution">
    <text evidence="2">The sequence shown here is derived from an EMBL/GenBank/DDBJ whole genome shotgun (WGS) entry which is preliminary data.</text>
</comment>
<dbReference type="EMBL" id="JAAGAX010000011">
    <property type="protein sequence ID" value="KAF2298275.1"/>
    <property type="molecule type" value="Genomic_DNA"/>
</dbReference>
<accession>A0A6A6LCT8</accession>
<reference evidence="2 3" key="1">
    <citation type="journal article" date="2020" name="Mol. Plant">
        <title>The Chromosome-Based Rubber Tree Genome Provides New Insights into Spurge Genome Evolution and Rubber Biosynthesis.</title>
        <authorList>
            <person name="Liu J."/>
            <person name="Shi C."/>
            <person name="Shi C.C."/>
            <person name="Li W."/>
            <person name="Zhang Q.J."/>
            <person name="Zhang Y."/>
            <person name="Li K."/>
            <person name="Lu H.F."/>
            <person name="Shi C."/>
            <person name="Zhu S.T."/>
            <person name="Xiao Z.Y."/>
            <person name="Nan H."/>
            <person name="Yue Y."/>
            <person name="Zhu X.G."/>
            <person name="Wu Y."/>
            <person name="Hong X.N."/>
            <person name="Fan G.Y."/>
            <person name="Tong Y."/>
            <person name="Zhang D."/>
            <person name="Mao C.L."/>
            <person name="Liu Y.L."/>
            <person name="Hao S.J."/>
            <person name="Liu W.Q."/>
            <person name="Lv M.Q."/>
            <person name="Zhang H.B."/>
            <person name="Liu Y."/>
            <person name="Hu-Tang G.R."/>
            <person name="Wang J.P."/>
            <person name="Wang J.H."/>
            <person name="Sun Y.H."/>
            <person name="Ni S.B."/>
            <person name="Chen W.B."/>
            <person name="Zhang X.C."/>
            <person name="Jiao Y.N."/>
            <person name="Eichler E.E."/>
            <person name="Li G.H."/>
            <person name="Liu X."/>
            <person name="Gao L.Z."/>
        </authorList>
    </citation>
    <scope>NUCLEOTIDE SEQUENCE [LARGE SCALE GENOMIC DNA]</scope>
    <source>
        <strain evidence="3">cv. GT1</strain>
        <tissue evidence="2">Leaf</tissue>
    </source>
</reference>
<protein>
    <recommendedName>
        <fullName evidence="4">MULE transposase domain-containing protein</fullName>
    </recommendedName>
</protein>